<evidence type="ECO:0000313" key="2">
    <source>
        <dbReference type="Proteomes" id="UP001143856"/>
    </source>
</evidence>
<reference evidence="1" key="1">
    <citation type="submission" date="2022-10" db="EMBL/GenBank/DDBJ databases">
        <title>Genome Sequence of Xylaria curta.</title>
        <authorList>
            <person name="Buettner E."/>
        </authorList>
    </citation>
    <scope>NUCLEOTIDE SEQUENCE</scope>
    <source>
        <strain evidence="1">Babe10</strain>
    </source>
</reference>
<organism evidence="1 2">
    <name type="scientific">Xylaria curta</name>
    <dbReference type="NCBI Taxonomy" id="42375"/>
    <lineage>
        <taxon>Eukaryota</taxon>
        <taxon>Fungi</taxon>
        <taxon>Dikarya</taxon>
        <taxon>Ascomycota</taxon>
        <taxon>Pezizomycotina</taxon>
        <taxon>Sordariomycetes</taxon>
        <taxon>Xylariomycetidae</taxon>
        <taxon>Xylariales</taxon>
        <taxon>Xylariaceae</taxon>
        <taxon>Xylaria</taxon>
    </lineage>
</organism>
<accession>A0ACC1PCC9</accession>
<sequence length="128" mass="14835">MQSIILIFHQRLPHTFGSAKIPRDLLWQRIRLMSLYQHLGVRALLVQIEVRKRQLLRLLPVEGDVVQGRATLRFSRSTPVHVMLEYIELRDVRVVAEAVLGRDLDGCYGVFTDGEDICFYDEEGPDLF</sequence>
<dbReference type="Proteomes" id="UP001143856">
    <property type="component" value="Unassembled WGS sequence"/>
</dbReference>
<protein>
    <submittedName>
        <fullName evidence="1">Uncharacterized protein</fullName>
    </submittedName>
</protein>
<keyword evidence="2" id="KW-1185">Reference proteome</keyword>
<gene>
    <name evidence="1" type="ORF">NUW58_g3724</name>
</gene>
<name>A0ACC1PCC9_9PEZI</name>
<comment type="caution">
    <text evidence="1">The sequence shown here is derived from an EMBL/GenBank/DDBJ whole genome shotgun (WGS) entry which is preliminary data.</text>
</comment>
<proteinExistence type="predicted"/>
<dbReference type="EMBL" id="JAPDGR010000589">
    <property type="protein sequence ID" value="KAJ2988928.1"/>
    <property type="molecule type" value="Genomic_DNA"/>
</dbReference>
<evidence type="ECO:0000313" key="1">
    <source>
        <dbReference type="EMBL" id="KAJ2988928.1"/>
    </source>
</evidence>